<evidence type="ECO:0000313" key="2">
    <source>
        <dbReference type="EnsemblPlants" id="AET1Gv20018800.2"/>
    </source>
</evidence>
<dbReference type="EnsemblPlants" id="AET1Gv20018800.2">
    <property type="protein sequence ID" value="AET1Gv20018800.2"/>
    <property type="gene ID" value="AET1Gv20018800"/>
</dbReference>
<reference evidence="2" key="3">
    <citation type="journal article" date="2017" name="Nature">
        <title>Genome sequence of the progenitor of the wheat D genome Aegilops tauschii.</title>
        <authorList>
            <person name="Luo M.C."/>
            <person name="Gu Y.Q."/>
            <person name="Puiu D."/>
            <person name="Wang H."/>
            <person name="Twardziok S.O."/>
            <person name="Deal K.R."/>
            <person name="Huo N."/>
            <person name="Zhu T."/>
            <person name="Wang L."/>
            <person name="Wang Y."/>
            <person name="McGuire P.E."/>
            <person name="Liu S."/>
            <person name="Long H."/>
            <person name="Ramasamy R.K."/>
            <person name="Rodriguez J.C."/>
            <person name="Van S.L."/>
            <person name="Yuan L."/>
            <person name="Wang Z."/>
            <person name="Xia Z."/>
            <person name="Xiao L."/>
            <person name="Anderson O.D."/>
            <person name="Ouyang S."/>
            <person name="Liang Y."/>
            <person name="Zimin A.V."/>
            <person name="Pertea G."/>
            <person name="Qi P."/>
            <person name="Bennetzen J.L."/>
            <person name="Dai X."/>
            <person name="Dawson M.W."/>
            <person name="Muller H.G."/>
            <person name="Kugler K."/>
            <person name="Rivarola-Duarte L."/>
            <person name="Spannagl M."/>
            <person name="Mayer K.F.X."/>
            <person name="Lu F.H."/>
            <person name="Bevan M.W."/>
            <person name="Leroy P."/>
            <person name="Li P."/>
            <person name="You F.M."/>
            <person name="Sun Q."/>
            <person name="Liu Z."/>
            <person name="Lyons E."/>
            <person name="Wicker T."/>
            <person name="Salzberg S.L."/>
            <person name="Devos K.M."/>
            <person name="Dvorak J."/>
        </authorList>
    </citation>
    <scope>NUCLEOTIDE SEQUENCE [LARGE SCALE GENOMIC DNA]</scope>
    <source>
        <strain evidence="2">cv. AL8/78</strain>
    </source>
</reference>
<keyword evidence="3" id="KW-1185">Reference proteome</keyword>
<feature type="compositionally biased region" description="Polar residues" evidence="1">
    <location>
        <begin position="40"/>
        <end position="53"/>
    </location>
</feature>
<reference evidence="3" key="1">
    <citation type="journal article" date="2014" name="Science">
        <title>Ancient hybridizations among the ancestral genomes of bread wheat.</title>
        <authorList>
            <consortium name="International Wheat Genome Sequencing Consortium,"/>
            <person name="Marcussen T."/>
            <person name="Sandve S.R."/>
            <person name="Heier L."/>
            <person name="Spannagl M."/>
            <person name="Pfeifer M."/>
            <person name="Jakobsen K.S."/>
            <person name="Wulff B.B."/>
            <person name="Steuernagel B."/>
            <person name="Mayer K.F."/>
            <person name="Olsen O.A."/>
        </authorList>
    </citation>
    <scope>NUCLEOTIDE SEQUENCE [LARGE SCALE GENOMIC DNA]</scope>
    <source>
        <strain evidence="3">cv. AL8/78</strain>
    </source>
</reference>
<reference evidence="2" key="4">
    <citation type="submission" date="2019-03" db="UniProtKB">
        <authorList>
            <consortium name="EnsemblPlants"/>
        </authorList>
    </citation>
    <scope>IDENTIFICATION</scope>
</reference>
<feature type="region of interest" description="Disordered" evidence="1">
    <location>
        <begin position="1"/>
        <end position="54"/>
    </location>
</feature>
<protein>
    <submittedName>
        <fullName evidence="2">Uncharacterized protein</fullName>
    </submittedName>
</protein>
<dbReference type="Proteomes" id="UP000015105">
    <property type="component" value="Chromosome 1D"/>
</dbReference>
<evidence type="ECO:0000313" key="3">
    <source>
        <dbReference type="Proteomes" id="UP000015105"/>
    </source>
</evidence>
<evidence type="ECO:0000256" key="1">
    <source>
        <dbReference type="SAM" id="MobiDB-lite"/>
    </source>
</evidence>
<reference evidence="3" key="2">
    <citation type="journal article" date="2017" name="Nat. Plants">
        <title>The Aegilops tauschii genome reveals multiple impacts of transposons.</title>
        <authorList>
            <person name="Zhao G."/>
            <person name="Zou C."/>
            <person name="Li K."/>
            <person name="Wang K."/>
            <person name="Li T."/>
            <person name="Gao L."/>
            <person name="Zhang X."/>
            <person name="Wang H."/>
            <person name="Yang Z."/>
            <person name="Liu X."/>
            <person name="Jiang W."/>
            <person name="Mao L."/>
            <person name="Kong X."/>
            <person name="Jiao Y."/>
            <person name="Jia J."/>
        </authorList>
    </citation>
    <scope>NUCLEOTIDE SEQUENCE [LARGE SCALE GENOMIC DNA]</scope>
    <source>
        <strain evidence="3">cv. AL8/78</strain>
    </source>
</reference>
<dbReference type="Gramene" id="AET1Gv20018800.2">
    <property type="protein sequence ID" value="AET1Gv20018800.2"/>
    <property type="gene ID" value="AET1Gv20018800"/>
</dbReference>
<name>A0A452XIT7_AEGTS</name>
<proteinExistence type="predicted"/>
<dbReference type="AlphaFoldDB" id="A0A452XIT7"/>
<reference evidence="2" key="5">
    <citation type="journal article" date="2021" name="G3 (Bethesda)">
        <title>Aegilops tauschii genome assembly Aet v5.0 features greater sequence contiguity and improved annotation.</title>
        <authorList>
            <person name="Wang L."/>
            <person name="Zhu T."/>
            <person name="Rodriguez J.C."/>
            <person name="Deal K.R."/>
            <person name="Dubcovsky J."/>
            <person name="McGuire P.E."/>
            <person name="Lux T."/>
            <person name="Spannagl M."/>
            <person name="Mayer K.F.X."/>
            <person name="Baldrich P."/>
            <person name="Meyers B.C."/>
            <person name="Huo N."/>
            <person name="Gu Y.Q."/>
            <person name="Zhou H."/>
            <person name="Devos K.M."/>
            <person name="Bennetzen J.L."/>
            <person name="Unver T."/>
            <person name="Budak H."/>
            <person name="Gulick P.J."/>
            <person name="Galiba G."/>
            <person name="Kalapos B."/>
            <person name="Nelson D.R."/>
            <person name="Li P."/>
            <person name="You F.M."/>
            <person name="Luo M.C."/>
            <person name="Dvorak J."/>
        </authorList>
    </citation>
    <scope>NUCLEOTIDE SEQUENCE [LARGE SCALE GENOMIC DNA]</scope>
    <source>
        <strain evidence="2">cv. AL8/78</strain>
    </source>
</reference>
<sequence length="112" mass="12308">GWNRGPQPGAKKFLSRGRNERLGPTWSRQEGPGAPPSVAGRTSTAATQASPWTQGGVEEKQLAWTFRFSLMSEKKVRLRCSDIQQEACDAFKIHENQYCGPPCGHPAVEVIV</sequence>
<organism evidence="2 3">
    <name type="scientific">Aegilops tauschii subsp. strangulata</name>
    <name type="common">Goatgrass</name>
    <dbReference type="NCBI Taxonomy" id="200361"/>
    <lineage>
        <taxon>Eukaryota</taxon>
        <taxon>Viridiplantae</taxon>
        <taxon>Streptophyta</taxon>
        <taxon>Embryophyta</taxon>
        <taxon>Tracheophyta</taxon>
        <taxon>Spermatophyta</taxon>
        <taxon>Magnoliopsida</taxon>
        <taxon>Liliopsida</taxon>
        <taxon>Poales</taxon>
        <taxon>Poaceae</taxon>
        <taxon>BOP clade</taxon>
        <taxon>Pooideae</taxon>
        <taxon>Triticodae</taxon>
        <taxon>Triticeae</taxon>
        <taxon>Triticinae</taxon>
        <taxon>Aegilops</taxon>
    </lineage>
</organism>
<accession>A0A452XIT7</accession>